<feature type="non-terminal residue" evidence="1">
    <location>
        <position position="93"/>
    </location>
</feature>
<name>A0A5J9UPE4_9POAL</name>
<reference evidence="1 2" key="1">
    <citation type="journal article" date="2019" name="Sci. Rep.">
        <title>A high-quality genome of Eragrostis curvula grass provides insights into Poaceae evolution and supports new strategies to enhance forage quality.</title>
        <authorList>
            <person name="Carballo J."/>
            <person name="Santos B.A.C.M."/>
            <person name="Zappacosta D."/>
            <person name="Garbus I."/>
            <person name="Selva J.P."/>
            <person name="Gallo C.A."/>
            <person name="Diaz A."/>
            <person name="Albertini E."/>
            <person name="Caccamo M."/>
            <person name="Echenique V."/>
        </authorList>
    </citation>
    <scope>NUCLEOTIDE SEQUENCE [LARGE SCALE GENOMIC DNA]</scope>
    <source>
        <strain evidence="2">cv. Victoria</strain>
        <tissue evidence="1">Leaf</tissue>
    </source>
</reference>
<evidence type="ECO:0000313" key="2">
    <source>
        <dbReference type="Proteomes" id="UP000324897"/>
    </source>
</evidence>
<protein>
    <submittedName>
        <fullName evidence="1">Uncharacterized protein</fullName>
    </submittedName>
</protein>
<gene>
    <name evidence="1" type="ORF">EJB05_28214</name>
</gene>
<dbReference type="AlphaFoldDB" id="A0A5J9UPE4"/>
<dbReference type="Gramene" id="TVU25709">
    <property type="protein sequence ID" value="TVU25709"/>
    <property type="gene ID" value="EJB05_28214"/>
</dbReference>
<dbReference type="EMBL" id="RWGY01000013">
    <property type="protein sequence ID" value="TVU25709.1"/>
    <property type="molecule type" value="Genomic_DNA"/>
</dbReference>
<keyword evidence="2" id="KW-1185">Reference proteome</keyword>
<sequence>MSNIIYIEEWNKLLRHKTVWLCSKRMFTLLLCLYVKVKRSWSMSNSHVVASSSRLFPHVHQMWNNNDENEQNLRYLSQAYAHYWPGIWRAEEI</sequence>
<comment type="caution">
    <text evidence="1">The sequence shown here is derived from an EMBL/GenBank/DDBJ whole genome shotgun (WGS) entry which is preliminary data.</text>
</comment>
<accession>A0A5J9UPE4</accession>
<evidence type="ECO:0000313" key="1">
    <source>
        <dbReference type="EMBL" id="TVU25709.1"/>
    </source>
</evidence>
<proteinExistence type="predicted"/>
<organism evidence="1 2">
    <name type="scientific">Eragrostis curvula</name>
    <name type="common">weeping love grass</name>
    <dbReference type="NCBI Taxonomy" id="38414"/>
    <lineage>
        <taxon>Eukaryota</taxon>
        <taxon>Viridiplantae</taxon>
        <taxon>Streptophyta</taxon>
        <taxon>Embryophyta</taxon>
        <taxon>Tracheophyta</taxon>
        <taxon>Spermatophyta</taxon>
        <taxon>Magnoliopsida</taxon>
        <taxon>Liliopsida</taxon>
        <taxon>Poales</taxon>
        <taxon>Poaceae</taxon>
        <taxon>PACMAD clade</taxon>
        <taxon>Chloridoideae</taxon>
        <taxon>Eragrostideae</taxon>
        <taxon>Eragrostidinae</taxon>
        <taxon>Eragrostis</taxon>
    </lineage>
</organism>
<dbReference type="Proteomes" id="UP000324897">
    <property type="component" value="Chromosome 2"/>
</dbReference>